<evidence type="ECO:0000313" key="1">
    <source>
        <dbReference type="EMBL" id="SUQ20078.1"/>
    </source>
</evidence>
<organism evidence="1 2">
    <name type="scientific">Fibrobacter succinogenes</name>
    <name type="common">Bacteroides succinogenes</name>
    <dbReference type="NCBI Taxonomy" id="833"/>
    <lineage>
        <taxon>Bacteria</taxon>
        <taxon>Pseudomonadati</taxon>
        <taxon>Fibrobacterota</taxon>
        <taxon>Fibrobacteria</taxon>
        <taxon>Fibrobacterales</taxon>
        <taxon>Fibrobacteraceae</taxon>
        <taxon>Fibrobacter</taxon>
    </lineage>
</organism>
<protein>
    <submittedName>
        <fullName evidence="1">Uncharacterized protein</fullName>
    </submittedName>
</protein>
<dbReference type="EMBL" id="UHJL01000001">
    <property type="protein sequence ID" value="SUQ20078.1"/>
    <property type="molecule type" value="Genomic_DNA"/>
</dbReference>
<evidence type="ECO:0000313" key="2">
    <source>
        <dbReference type="Proteomes" id="UP000255423"/>
    </source>
</evidence>
<accession>A0A380RWZ9</accession>
<name>A0A380RWZ9_FIBSU</name>
<dbReference type="AlphaFoldDB" id="A0A380RWZ9"/>
<reference evidence="1 2" key="1">
    <citation type="submission" date="2017-08" db="EMBL/GenBank/DDBJ databases">
        <authorList>
            <person name="de Groot N.N."/>
        </authorList>
    </citation>
    <scope>NUCLEOTIDE SEQUENCE [LARGE SCALE GENOMIC DNA]</scope>
    <source>
        <strain evidence="1 2">HM2</strain>
    </source>
</reference>
<gene>
    <name evidence="1" type="ORF">SAMN05661053_1331</name>
</gene>
<proteinExistence type="predicted"/>
<sequence>MPGCFFVCSFNHLEFLFIYPWKKPLVGKYGNEKSMLNYFFSILGTMRLSKIYFMCFLWGLILLEGCGSHYDYYQTTRNLDGVTVYKAYWPMADSFICVYAKTESLSVINFRGYEPKLEQIKQFYSVDSVVNVVSVSSKFEESKEPMSIRLILQYKDSLNRQDWYAHSIGKPFFLDIYGCRDFRCSNSTHVVVHNEDYSYSKALQKNEYIISKPKNSFRESRHGYDCDVTEEYFFHLDVDLEDLKIDVDVQKGEETCYERDYICYGFC</sequence>
<dbReference type="Proteomes" id="UP000255423">
    <property type="component" value="Unassembled WGS sequence"/>
</dbReference>